<sequence length="108" mass="12755">MSVCSIRKKDLNKRGIESFAEWLDRPDSVYIGRRQVYVQGTFNSKWKNPFSVKKYGREGCIQKYREMIVGSELMQDLEELRGKELGCWCFPEKCHGDVLLELLESRRM</sequence>
<proteinExistence type="predicted"/>
<comment type="caution">
    <text evidence="2">The sequence shown here is derived from an EMBL/GenBank/DDBJ whole genome shotgun (WGS) entry which is preliminary data.</text>
</comment>
<evidence type="ECO:0000313" key="3">
    <source>
        <dbReference type="Proteomes" id="UP001210925"/>
    </source>
</evidence>
<accession>A0AAD5UFJ2</accession>
<dbReference type="AlphaFoldDB" id="A0AAD5UFJ2"/>
<dbReference type="Proteomes" id="UP001210925">
    <property type="component" value="Unassembled WGS sequence"/>
</dbReference>
<keyword evidence="3" id="KW-1185">Reference proteome</keyword>
<feature type="domain" description="DUF4326" evidence="1">
    <location>
        <begin position="21"/>
        <end position="101"/>
    </location>
</feature>
<dbReference type="Pfam" id="PF14216">
    <property type="entry name" value="DUF4326"/>
    <property type="match status" value="1"/>
</dbReference>
<evidence type="ECO:0000259" key="1">
    <source>
        <dbReference type="Pfam" id="PF14216"/>
    </source>
</evidence>
<protein>
    <recommendedName>
        <fullName evidence="1">DUF4326 domain-containing protein</fullName>
    </recommendedName>
</protein>
<gene>
    <name evidence="2" type="ORF">HK103_005212</name>
</gene>
<dbReference type="EMBL" id="JADGKB010000047">
    <property type="protein sequence ID" value="KAJ3256717.1"/>
    <property type="molecule type" value="Genomic_DNA"/>
</dbReference>
<evidence type="ECO:0000313" key="2">
    <source>
        <dbReference type="EMBL" id="KAJ3256717.1"/>
    </source>
</evidence>
<organism evidence="2 3">
    <name type="scientific">Boothiomyces macroporosus</name>
    <dbReference type="NCBI Taxonomy" id="261099"/>
    <lineage>
        <taxon>Eukaryota</taxon>
        <taxon>Fungi</taxon>
        <taxon>Fungi incertae sedis</taxon>
        <taxon>Chytridiomycota</taxon>
        <taxon>Chytridiomycota incertae sedis</taxon>
        <taxon>Chytridiomycetes</taxon>
        <taxon>Rhizophydiales</taxon>
        <taxon>Terramycetaceae</taxon>
        <taxon>Boothiomyces</taxon>
    </lineage>
</organism>
<name>A0AAD5UFJ2_9FUNG</name>
<reference evidence="2" key="1">
    <citation type="submission" date="2020-05" db="EMBL/GenBank/DDBJ databases">
        <title>Phylogenomic resolution of chytrid fungi.</title>
        <authorList>
            <person name="Stajich J.E."/>
            <person name="Amses K."/>
            <person name="Simmons R."/>
            <person name="Seto K."/>
            <person name="Myers J."/>
            <person name="Bonds A."/>
            <person name="Quandt C.A."/>
            <person name="Barry K."/>
            <person name="Liu P."/>
            <person name="Grigoriev I."/>
            <person name="Longcore J.E."/>
            <person name="James T.Y."/>
        </authorList>
    </citation>
    <scope>NUCLEOTIDE SEQUENCE</scope>
    <source>
        <strain evidence="2">PLAUS21</strain>
    </source>
</reference>
<dbReference type="InterPro" id="IPR025475">
    <property type="entry name" value="DUF4326"/>
</dbReference>